<evidence type="ECO:0000313" key="3">
    <source>
        <dbReference type="Proteomes" id="UP000695007"/>
    </source>
</evidence>
<dbReference type="SUPFAM" id="SSF50494">
    <property type="entry name" value="Trypsin-like serine proteases"/>
    <property type="match status" value="1"/>
</dbReference>
<protein>
    <submittedName>
        <fullName evidence="4">Trypsin 5G1-like</fullName>
    </submittedName>
</protein>
<dbReference type="GO" id="GO:0004252">
    <property type="term" value="F:serine-type endopeptidase activity"/>
    <property type="evidence" value="ECO:0007669"/>
    <property type="project" value="InterPro"/>
</dbReference>
<accession>A0AAJ6YP08</accession>
<dbReference type="RefSeq" id="XP_011501550.1">
    <property type="nucleotide sequence ID" value="XM_011503248.1"/>
</dbReference>
<gene>
    <name evidence="4" type="primary">LOC105365153</name>
</gene>
<dbReference type="InterPro" id="IPR009003">
    <property type="entry name" value="Peptidase_S1_PA"/>
</dbReference>
<dbReference type="PANTHER" id="PTHR24252:SF7">
    <property type="entry name" value="HYALIN"/>
    <property type="match status" value="1"/>
</dbReference>
<evidence type="ECO:0000259" key="2">
    <source>
        <dbReference type="PROSITE" id="PS50240"/>
    </source>
</evidence>
<dbReference type="KEGG" id="csol:105365153"/>
<dbReference type="GO" id="GO:0006508">
    <property type="term" value="P:proteolysis"/>
    <property type="evidence" value="ECO:0007669"/>
    <property type="project" value="InterPro"/>
</dbReference>
<keyword evidence="1" id="KW-1015">Disulfide bond</keyword>
<feature type="domain" description="Peptidase S1" evidence="2">
    <location>
        <begin position="1"/>
        <end position="196"/>
    </location>
</feature>
<organism evidence="3 4">
    <name type="scientific">Ceratosolen solmsi marchali</name>
    <dbReference type="NCBI Taxonomy" id="326594"/>
    <lineage>
        <taxon>Eukaryota</taxon>
        <taxon>Metazoa</taxon>
        <taxon>Ecdysozoa</taxon>
        <taxon>Arthropoda</taxon>
        <taxon>Hexapoda</taxon>
        <taxon>Insecta</taxon>
        <taxon>Pterygota</taxon>
        <taxon>Neoptera</taxon>
        <taxon>Endopterygota</taxon>
        <taxon>Hymenoptera</taxon>
        <taxon>Apocrita</taxon>
        <taxon>Proctotrupomorpha</taxon>
        <taxon>Chalcidoidea</taxon>
        <taxon>Agaonidae</taxon>
        <taxon>Agaoninae</taxon>
        <taxon>Ceratosolen</taxon>
    </lineage>
</organism>
<dbReference type="PANTHER" id="PTHR24252">
    <property type="entry name" value="ACROSIN-RELATED"/>
    <property type="match status" value="1"/>
</dbReference>
<dbReference type="InterPro" id="IPR001254">
    <property type="entry name" value="Trypsin_dom"/>
</dbReference>
<dbReference type="InterPro" id="IPR043504">
    <property type="entry name" value="Peptidase_S1_PA_chymotrypsin"/>
</dbReference>
<dbReference type="CDD" id="cd00190">
    <property type="entry name" value="Tryp_SPc"/>
    <property type="match status" value="1"/>
</dbReference>
<dbReference type="Gene3D" id="2.40.10.10">
    <property type="entry name" value="Trypsin-like serine proteases"/>
    <property type="match status" value="1"/>
</dbReference>
<keyword evidence="3" id="KW-1185">Reference proteome</keyword>
<dbReference type="GeneID" id="105365153"/>
<name>A0AAJ6YP08_9HYME</name>
<dbReference type="PRINTS" id="PR00722">
    <property type="entry name" value="CHYMOTRYPSIN"/>
</dbReference>
<sequence length="196" mass="21965">MVSLQHNGTFFGHDYDHFCCGIIIKQKWIITSAQCALARKVNEFHVRVGSSKYYENGAIYNIKNIAIHPNYNNIILDYDVALLELTKSIVFDKNTMPIDIPENNEIIQDKTNISIAGWGATQLLGKISDDLRESHVQKISNEACQLYYGNNSVTDRMFCIFTEGSGPCVGDSGSPATVLREKGKREEEVMGTYACE</sequence>
<dbReference type="PROSITE" id="PS50240">
    <property type="entry name" value="TRYPSIN_DOM"/>
    <property type="match status" value="1"/>
</dbReference>
<dbReference type="InterPro" id="IPR001314">
    <property type="entry name" value="Peptidase_S1A"/>
</dbReference>
<proteinExistence type="predicted"/>
<dbReference type="AlphaFoldDB" id="A0AAJ6YP08"/>
<dbReference type="Proteomes" id="UP000695007">
    <property type="component" value="Unplaced"/>
</dbReference>
<dbReference type="SMART" id="SM00020">
    <property type="entry name" value="Tryp_SPc"/>
    <property type="match status" value="1"/>
</dbReference>
<evidence type="ECO:0000313" key="4">
    <source>
        <dbReference type="RefSeq" id="XP_011501550.1"/>
    </source>
</evidence>
<reference evidence="4" key="1">
    <citation type="submission" date="2025-08" db="UniProtKB">
        <authorList>
            <consortium name="RefSeq"/>
        </authorList>
    </citation>
    <scope>IDENTIFICATION</scope>
</reference>
<dbReference type="Pfam" id="PF00089">
    <property type="entry name" value="Trypsin"/>
    <property type="match status" value="1"/>
</dbReference>
<dbReference type="FunFam" id="2.40.10.10:FF:000068">
    <property type="entry name" value="transmembrane protease serine 2"/>
    <property type="match status" value="1"/>
</dbReference>
<evidence type="ECO:0000256" key="1">
    <source>
        <dbReference type="ARBA" id="ARBA00023157"/>
    </source>
</evidence>